<keyword evidence="7 17" id="KW-0067">ATP-binding</keyword>
<dbReference type="PROSITE" id="PS51385">
    <property type="entry name" value="YJEF_N"/>
    <property type="match status" value="1"/>
</dbReference>
<dbReference type="RefSeq" id="WP_036685929.1">
    <property type="nucleotide sequence ID" value="NZ_JNVM01000016.1"/>
</dbReference>
<name>A0A081P1H2_9BACL</name>
<comment type="similarity">
    <text evidence="3 19">In the N-terminal section; belongs to the NnrE/AIBP family.</text>
</comment>
<keyword evidence="10 17" id="KW-0520">NAD</keyword>
<evidence type="ECO:0000256" key="9">
    <source>
        <dbReference type="ARBA" id="ARBA00022958"/>
    </source>
</evidence>
<dbReference type="InterPro" id="IPR036652">
    <property type="entry name" value="YjeF_N_dom_sf"/>
</dbReference>
<evidence type="ECO:0000256" key="2">
    <source>
        <dbReference type="ARBA" id="ARBA00000909"/>
    </source>
</evidence>
<evidence type="ECO:0000259" key="21">
    <source>
        <dbReference type="PROSITE" id="PS51385"/>
    </source>
</evidence>
<feature type="binding site" evidence="18">
    <location>
        <position position="160"/>
    </location>
    <ligand>
        <name>K(+)</name>
        <dbReference type="ChEBI" id="CHEBI:29103"/>
    </ligand>
</feature>
<comment type="similarity">
    <text evidence="17">Belongs to the NnrD/CARKD family.</text>
</comment>
<gene>
    <name evidence="18" type="primary">nnrE</name>
    <name evidence="17" type="synonym">nnrD</name>
    <name evidence="22" type="ORF">ET33_09760</name>
</gene>
<feature type="binding site" evidence="17">
    <location>
        <position position="264"/>
    </location>
    <ligand>
        <name>(6S)-NADPHX</name>
        <dbReference type="ChEBI" id="CHEBI:64076"/>
    </ligand>
</feature>
<dbReference type="Pfam" id="PF03853">
    <property type="entry name" value="YjeF_N"/>
    <property type="match status" value="1"/>
</dbReference>
<feature type="binding site" evidence="18">
    <location>
        <begin position="128"/>
        <end position="134"/>
    </location>
    <ligand>
        <name>(6S)-NADPHX</name>
        <dbReference type="ChEBI" id="CHEBI:64076"/>
    </ligand>
</feature>
<evidence type="ECO:0000313" key="23">
    <source>
        <dbReference type="Proteomes" id="UP000028123"/>
    </source>
</evidence>
<organism evidence="22 23">
    <name type="scientific">Paenibacillus tyrfis</name>
    <dbReference type="NCBI Taxonomy" id="1501230"/>
    <lineage>
        <taxon>Bacteria</taxon>
        <taxon>Bacillati</taxon>
        <taxon>Bacillota</taxon>
        <taxon>Bacilli</taxon>
        <taxon>Bacillales</taxon>
        <taxon>Paenibacillaceae</taxon>
        <taxon>Paenibacillus</taxon>
    </lineage>
</organism>
<keyword evidence="6 17" id="KW-0547">Nucleotide-binding</keyword>
<keyword evidence="9 18" id="KW-0630">Potassium</keyword>
<dbReference type="Gene3D" id="3.40.50.10260">
    <property type="entry name" value="YjeF N-terminal domain"/>
    <property type="match status" value="1"/>
</dbReference>
<evidence type="ECO:0000256" key="18">
    <source>
        <dbReference type="HAMAP-Rule" id="MF_01966"/>
    </source>
</evidence>
<feature type="domain" description="YjeF N-terminal" evidence="21">
    <location>
        <begin position="9"/>
        <end position="214"/>
    </location>
</feature>
<evidence type="ECO:0000256" key="17">
    <source>
        <dbReference type="HAMAP-Rule" id="MF_01965"/>
    </source>
</evidence>
<dbReference type="PANTHER" id="PTHR12592:SF0">
    <property type="entry name" value="ATP-DEPENDENT (S)-NAD(P)H-HYDRATE DEHYDRATASE"/>
    <property type="match status" value="1"/>
</dbReference>
<dbReference type="Gene3D" id="3.40.1190.20">
    <property type="match status" value="1"/>
</dbReference>
<feature type="binding site" evidence="17">
    <location>
        <position position="454"/>
    </location>
    <ligand>
        <name>AMP</name>
        <dbReference type="ChEBI" id="CHEBI:456215"/>
    </ligand>
</feature>
<comment type="catalytic activity">
    <reaction evidence="15 17 19">
        <text>(6S)-NADHX + ADP = AMP + phosphate + NADH + H(+)</text>
        <dbReference type="Rhea" id="RHEA:32223"/>
        <dbReference type="ChEBI" id="CHEBI:15378"/>
        <dbReference type="ChEBI" id="CHEBI:43474"/>
        <dbReference type="ChEBI" id="CHEBI:57945"/>
        <dbReference type="ChEBI" id="CHEBI:64074"/>
        <dbReference type="ChEBI" id="CHEBI:456215"/>
        <dbReference type="ChEBI" id="CHEBI:456216"/>
        <dbReference type="EC" id="4.2.1.136"/>
    </reaction>
</comment>
<comment type="function">
    <text evidence="17">Catalyzes the dehydration of the S-form of NAD(P)HX at the expense of ADP, which is converted to AMP. Together with NAD(P)HX epimerase, which catalyzes the epimerization of the S- and R-forms, the enzyme allows the repair of both epimers of NAD(P)HX, a damaged form of NAD(P)H that is a result of enzymatic or heat-dependent hydration.</text>
</comment>
<dbReference type="CDD" id="cd01171">
    <property type="entry name" value="YXKO-related"/>
    <property type="match status" value="1"/>
</dbReference>
<proteinExistence type="inferred from homology"/>
<dbReference type="NCBIfam" id="TIGR00196">
    <property type="entry name" value="yjeF_cterm"/>
    <property type="match status" value="1"/>
</dbReference>
<evidence type="ECO:0000256" key="12">
    <source>
        <dbReference type="ARBA" id="ARBA00023239"/>
    </source>
</evidence>
<keyword evidence="23" id="KW-1185">Reference proteome</keyword>
<keyword evidence="22" id="KW-0418">Kinase</keyword>
<dbReference type="AlphaFoldDB" id="A0A081P1H2"/>
<dbReference type="eggNOG" id="COG0062">
    <property type="taxonomic scope" value="Bacteria"/>
</dbReference>
<comment type="catalytic activity">
    <reaction evidence="1 18 19">
        <text>(6R)-NADHX = (6S)-NADHX</text>
        <dbReference type="Rhea" id="RHEA:32215"/>
        <dbReference type="ChEBI" id="CHEBI:64074"/>
        <dbReference type="ChEBI" id="CHEBI:64075"/>
        <dbReference type="EC" id="5.1.99.6"/>
    </reaction>
</comment>
<evidence type="ECO:0000256" key="13">
    <source>
        <dbReference type="ARBA" id="ARBA00023268"/>
    </source>
</evidence>
<evidence type="ECO:0000256" key="7">
    <source>
        <dbReference type="ARBA" id="ARBA00022840"/>
    </source>
</evidence>
<dbReference type="GO" id="GO:0052855">
    <property type="term" value="F:ADP-dependent NAD(P)H-hydrate dehydratase activity"/>
    <property type="evidence" value="ECO:0007669"/>
    <property type="project" value="UniProtKB-UniRule"/>
</dbReference>
<dbReference type="InterPro" id="IPR030677">
    <property type="entry name" value="Nnr"/>
</dbReference>
<comment type="similarity">
    <text evidence="4 19">In the C-terminal section; belongs to the NnrD/CARKD family.</text>
</comment>
<comment type="function">
    <text evidence="18">Catalyzes the epimerization of the S- and R-forms of NAD(P)HX, a damaged form of NAD(P)H that is a result of enzymatic or heat-dependent hydration. This is a prerequisite for the S-specific NAD(P)H-hydrate dehydratase to allow the repair of both epimers of NAD(P)HX.</text>
</comment>
<evidence type="ECO:0000256" key="8">
    <source>
        <dbReference type="ARBA" id="ARBA00022857"/>
    </source>
</evidence>
<evidence type="ECO:0000256" key="15">
    <source>
        <dbReference type="ARBA" id="ARBA00048238"/>
    </source>
</evidence>
<accession>A0A081P1H2</accession>
<feature type="binding site" evidence="17">
    <location>
        <position position="388"/>
    </location>
    <ligand>
        <name>(6S)-NADPHX</name>
        <dbReference type="ChEBI" id="CHEBI:64076"/>
    </ligand>
</feature>
<keyword evidence="13" id="KW-0511">Multifunctional enzyme</keyword>
<feature type="binding site" evidence="18">
    <location>
        <begin position="58"/>
        <end position="62"/>
    </location>
    <ligand>
        <name>(6S)-NADPHX</name>
        <dbReference type="ChEBI" id="CHEBI:64076"/>
    </ligand>
</feature>
<feature type="binding site" evidence="18">
    <location>
        <position position="59"/>
    </location>
    <ligand>
        <name>K(+)</name>
        <dbReference type="ChEBI" id="CHEBI:29103"/>
    </ligand>
</feature>
<feature type="binding site" evidence="18">
    <location>
        <position position="157"/>
    </location>
    <ligand>
        <name>(6S)-NADPHX</name>
        <dbReference type="ChEBI" id="CHEBI:64076"/>
    </ligand>
</feature>
<dbReference type="GO" id="GO:0016301">
    <property type="term" value="F:kinase activity"/>
    <property type="evidence" value="ECO:0007669"/>
    <property type="project" value="UniProtKB-KW"/>
</dbReference>
<evidence type="ECO:0000256" key="1">
    <source>
        <dbReference type="ARBA" id="ARBA00000013"/>
    </source>
</evidence>
<dbReference type="PROSITE" id="PS01050">
    <property type="entry name" value="YJEF_C_2"/>
    <property type="match status" value="1"/>
</dbReference>
<dbReference type="Proteomes" id="UP000028123">
    <property type="component" value="Unassembled WGS sequence"/>
</dbReference>
<comment type="cofactor">
    <cofactor evidence="17">
        <name>Mg(2+)</name>
        <dbReference type="ChEBI" id="CHEBI:18420"/>
    </cofactor>
</comment>
<comment type="catalytic activity">
    <reaction evidence="2 18 19">
        <text>(6R)-NADPHX = (6S)-NADPHX</text>
        <dbReference type="Rhea" id="RHEA:32227"/>
        <dbReference type="ChEBI" id="CHEBI:64076"/>
        <dbReference type="ChEBI" id="CHEBI:64077"/>
        <dbReference type="EC" id="5.1.99.6"/>
    </reaction>
</comment>
<reference evidence="22 23" key="1">
    <citation type="submission" date="2014-06" db="EMBL/GenBank/DDBJ databases">
        <title>Draft genome sequence of Paenibacillus sp. MSt1.</title>
        <authorList>
            <person name="Aw Y.K."/>
            <person name="Ong K.S."/>
            <person name="Gan H.M."/>
            <person name="Lee S.M."/>
        </authorList>
    </citation>
    <scope>NUCLEOTIDE SEQUENCE [LARGE SCALE GENOMIC DNA]</scope>
    <source>
        <strain evidence="22 23">MSt1</strain>
    </source>
</reference>
<dbReference type="InterPro" id="IPR004443">
    <property type="entry name" value="YjeF_N_dom"/>
</dbReference>
<dbReference type="PROSITE" id="PS51383">
    <property type="entry name" value="YJEF_C_3"/>
    <property type="match status" value="1"/>
</dbReference>
<feature type="binding site" evidence="17">
    <location>
        <begin position="425"/>
        <end position="429"/>
    </location>
    <ligand>
        <name>AMP</name>
        <dbReference type="ChEBI" id="CHEBI:456215"/>
    </ligand>
</feature>
<keyword evidence="11 18" id="KW-0413">Isomerase</keyword>
<dbReference type="GO" id="GO:0052856">
    <property type="term" value="F:NAD(P)HX epimerase activity"/>
    <property type="evidence" value="ECO:0007669"/>
    <property type="project" value="UniProtKB-UniRule"/>
</dbReference>
<keyword evidence="8 17" id="KW-0521">NADP</keyword>
<dbReference type="eggNOG" id="COG0063">
    <property type="taxonomic scope" value="Bacteria"/>
</dbReference>
<evidence type="ECO:0000256" key="5">
    <source>
        <dbReference type="ARBA" id="ARBA00022723"/>
    </source>
</evidence>
<comment type="catalytic activity">
    <reaction evidence="16 17 19">
        <text>(6S)-NADPHX + ADP = AMP + phosphate + NADPH + H(+)</text>
        <dbReference type="Rhea" id="RHEA:32235"/>
        <dbReference type="ChEBI" id="CHEBI:15378"/>
        <dbReference type="ChEBI" id="CHEBI:43474"/>
        <dbReference type="ChEBI" id="CHEBI:57783"/>
        <dbReference type="ChEBI" id="CHEBI:64076"/>
        <dbReference type="ChEBI" id="CHEBI:456215"/>
        <dbReference type="ChEBI" id="CHEBI:456216"/>
        <dbReference type="EC" id="4.2.1.136"/>
    </reaction>
</comment>
<dbReference type="PANTHER" id="PTHR12592">
    <property type="entry name" value="ATP-DEPENDENT (S)-NAD(P)H-HYDRATE DEHYDRATASE FAMILY MEMBER"/>
    <property type="match status" value="1"/>
</dbReference>
<evidence type="ECO:0000313" key="22">
    <source>
        <dbReference type="EMBL" id="KEQ24545.1"/>
    </source>
</evidence>
<dbReference type="OrthoDB" id="9806925at2"/>
<comment type="cofactor">
    <cofactor evidence="18 19">
        <name>K(+)</name>
        <dbReference type="ChEBI" id="CHEBI:29103"/>
    </cofactor>
    <text evidence="18 19">Binds 1 potassium ion per subunit.</text>
</comment>
<dbReference type="InterPro" id="IPR017953">
    <property type="entry name" value="Carbohydrate_kinase_pred_CS"/>
</dbReference>
<feature type="domain" description="YjeF C-terminal" evidence="20">
    <location>
        <begin position="229"/>
        <end position="508"/>
    </location>
</feature>
<dbReference type="SUPFAM" id="SSF53613">
    <property type="entry name" value="Ribokinase-like"/>
    <property type="match status" value="1"/>
</dbReference>
<dbReference type="InterPro" id="IPR000631">
    <property type="entry name" value="CARKD"/>
</dbReference>
<dbReference type="GO" id="GO:0110051">
    <property type="term" value="P:metabolite repair"/>
    <property type="evidence" value="ECO:0007669"/>
    <property type="project" value="TreeGrafter"/>
</dbReference>
<comment type="subunit">
    <text evidence="17">Homotetramer.</text>
</comment>
<keyword evidence="12 17" id="KW-0456">Lyase</keyword>
<evidence type="ECO:0000256" key="14">
    <source>
        <dbReference type="ARBA" id="ARBA00025153"/>
    </source>
</evidence>
<dbReference type="Pfam" id="PF01256">
    <property type="entry name" value="Carb_kinase"/>
    <property type="match status" value="1"/>
</dbReference>
<feature type="binding site" evidence="18">
    <location>
        <position position="139"/>
    </location>
    <ligand>
        <name>(6S)-NADPHX</name>
        <dbReference type="ChEBI" id="CHEBI:64076"/>
    </ligand>
</feature>
<dbReference type="HAMAP" id="MF_01965">
    <property type="entry name" value="NADHX_dehydratase"/>
    <property type="match status" value="1"/>
</dbReference>
<dbReference type="GO" id="GO:0046496">
    <property type="term" value="P:nicotinamide nucleotide metabolic process"/>
    <property type="evidence" value="ECO:0007669"/>
    <property type="project" value="UniProtKB-UniRule"/>
</dbReference>
<feature type="binding site" evidence="17">
    <location>
        <position position="455"/>
    </location>
    <ligand>
        <name>(6S)-NADPHX</name>
        <dbReference type="ChEBI" id="CHEBI:64076"/>
    </ligand>
</feature>
<feature type="binding site" evidence="17">
    <location>
        <position position="335"/>
    </location>
    <ligand>
        <name>(6S)-NADPHX</name>
        <dbReference type="ChEBI" id="CHEBI:64076"/>
    </ligand>
</feature>
<dbReference type="EMBL" id="JNVM01000016">
    <property type="protein sequence ID" value="KEQ24545.1"/>
    <property type="molecule type" value="Genomic_DNA"/>
</dbReference>
<evidence type="ECO:0000256" key="3">
    <source>
        <dbReference type="ARBA" id="ARBA00006001"/>
    </source>
</evidence>
<feature type="binding site" evidence="18">
    <location>
        <position position="124"/>
    </location>
    <ligand>
        <name>K(+)</name>
        <dbReference type="ChEBI" id="CHEBI:29103"/>
    </ligand>
</feature>
<evidence type="ECO:0000256" key="19">
    <source>
        <dbReference type="PIRNR" id="PIRNR017184"/>
    </source>
</evidence>
<dbReference type="EC" id="5.1.99.6" evidence="19"/>
<evidence type="ECO:0000256" key="10">
    <source>
        <dbReference type="ARBA" id="ARBA00023027"/>
    </source>
</evidence>
<dbReference type="HAMAP" id="MF_01966">
    <property type="entry name" value="NADHX_epimerase"/>
    <property type="match status" value="1"/>
</dbReference>
<dbReference type="EC" id="4.2.1.136" evidence="19"/>
<comment type="similarity">
    <text evidence="18">Belongs to the NnrE/AIBP family.</text>
</comment>
<protein>
    <recommendedName>
        <fullName evidence="19">Bifunctional NAD(P)H-hydrate repair enzyme</fullName>
    </recommendedName>
    <alternativeName>
        <fullName evidence="19">Nicotinamide nucleotide repair protein</fullName>
    </alternativeName>
    <domain>
        <recommendedName>
            <fullName evidence="19">ADP-dependent (S)-NAD(P)H-hydrate dehydratase</fullName>
            <ecNumber evidence="19">4.2.1.136</ecNumber>
        </recommendedName>
        <alternativeName>
            <fullName evidence="19">ADP-dependent NAD(P)HX dehydratase</fullName>
        </alternativeName>
    </domain>
    <domain>
        <recommendedName>
            <fullName evidence="19">NAD(P)H-hydrate epimerase</fullName>
            <ecNumber evidence="19">5.1.99.6</ecNumber>
        </recommendedName>
    </domain>
</protein>
<dbReference type="NCBIfam" id="TIGR00197">
    <property type="entry name" value="yjeF_nterm"/>
    <property type="match status" value="1"/>
</dbReference>
<evidence type="ECO:0000256" key="16">
    <source>
        <dbReference type="ARBA" id="ARBA00049209"/>
    </source>
</evidence>
<dbReference type="GO" id="GO:0046872">
    <property type="term" value="F:metal ion binding"/>
    <property type="evidence" value="ECO:0007669"/>
    <property type="project" value="UniProtKB-UniRule"/>
</dbReference>
<dbReference type="PIRSF" id="PIRSF017184">
    <property type="entry name" value="Nnr"/>
    <property type="match status" value="1"/>
</dbReference>
<evidence type="ECO:0000256" key="6">
    <source>
        <dbReference type="ARBA" id="ARBA00022741"/>
    </source>
</evidence>
<keyword evidence="5 18" id="KW-0479">Metal-binding</keyword>
<evidence type="ECO:0000256" key="11">
    <source>
        <dbReference type="ARBA" id="ARBA00023235"/>
    </source>
</evidence>
<sequence>MFVVSAEEMRRVDLHTIQTIGIPALVLMENAGRAVAEEGMELFDGRRGVLAVLAGKGNNGGDGLVAARHLIEAGYDVKIIYAEAPESFRGEAAIQRDIASRLGIPYEVYDSSVIDWRGYSGIMDALLGTGSRGAPREAYAALIGQANLSGLPILSVDLPSGLDADTGQVFDSCIRATRTVALAFTKRGLEQYPGAELAGEVKVRYIGIPQKAAVEAGIRTFRIEEPLLSRQLRLEDYRLRWADSHKGTYGHVLVAAGSRSMSGAGLLSAKAALRGGSGLVTWVLPDRLAEPMFGQVPEAMLAGLADEQRGDWSAVRADDLVQLAVGKDALLFGPGIGRWAQDTAFLRTLWEGTDCPLVLDADALNMLAVAEDAAAWPRRGAPVVLTPHPGEMARLTGSTVSAVQRDRIETARRYAARTGVTLVLKGARTVIADPDGNVYINPTGNAGMATGGAGDVLAGIIASLLAQGWHGPEAAALGTYLHGSAGDRAAASRELPASLTAGDIIDHL</sequence>
<comment type="function">
    <text evidence="14 19">Bifunctional enzyme that catalyzes the epimerization of the S- and R-forms of NAD(P)HX and the dehydration of the S-form of NAD(P)HX at the expense of ADP, which is converted to AMP. This allows the repair of both epimers of NAD(P)HX, a damaged form of NAD(P)H that is a result of enzymatic or heat-dependent hydration.</text>
</comment>
<comment type="caution">
    <text evidence="22">The sequence shown here is derived from an EMBL/GenBank/DDBJ whole genome shotgun (WGS) entry which is preliminary data.</text>
</comment>
<dbReference type="GO" id="GO:0005524">
    <property type="term" value="F:ATP binding"/>
    <property type="evidence" value="ECO:0007669"/>
    <property type="project" value="UniProtKB-UniRule"/>
</dbReference>
<dbReference type="InterPro" id="IPR029056">
    <property type="entry name" value="Ribokinase-like"/>
</dbReference>
<dbReference type="SUPFAM" id="SSF64153">
    <property type="entry name" value="YjeF N-terminal domain-like"/>
    <property type="match status" value="1"/>
</dbReference>
<evidence type="ECO:0000259" key="20">
    <source>
        <dbReference type="PROSITE" id="PS51383"/>
    </source>
</evidence>
<evidence type="ECO:0000256" key="4">
    <source>
        <dbReference type="ARBA" id="ARBA00009524"/>
    </source>
</evidence>
<keyword evidence="22" id="KW-0808">Transferase</keyword>